<gene>
    <name evidence="1" type="ORF">C5F50_08290</name>
</gene>
<proteinExistence type="predicted"/>
<evidence type="ECO:0000313" key="1">
    <source>
        <dbReference type="EMBL" id="QLH07066.1"/>
    </source>
</evidence>
<reference evidence="1 2" key="1">
    <citation type="submission" date="2018-02" db="EMBL/GenBank/DDBJ databases">
        <title>Complete genome of Nitrosopumilus ureaphilus PS0.</title>
        <authorList>
            <person name="Qin W."/>
            <person name="Zheng Y."/>
            <person name="Stahl D.A."/>
        </authorList>
    </citation>
    <scope>NUCLEOTIDE SEQUENCE [LARGE SCALE GENOMIC DNA]</scope>
    <source>
        <strain evidence="1 2">PS0</strain>
    </source>
</reference>
<keyword evidence="2" id="KW-1185">Reference proteome</keyword>
<accession>A0A7D5M4R6</accession>
<name>A0A7D5M4R6_9ARCH</name>
<dbReference type="Proteomes" id="UP000509478">
    <property type="component" value="Chromosome"/>
</dbReference>
<evidence type="ECO:0000313" key="2">
    <source>
        <dbReference type="Proteomes" id="UP000509478"/>
    </source>
</evidence>
<dbReference type="KEGG" id="nue:C5F50_08290"/>
<organism evidence="1 2">
    <name type="scientific">Nitrosopumilus ureiphilus</name>
    <dbReference type="NCBI Taxonomy" id="1470067"/>
    <lineage>
        <taxon>Archaea</taxon>
        <taxon>Nitrososphaerota</taxon>
        <taxon>Nitrososphaeria</taxon>
        <taxon>Nitrosopumilales</taxon>
        <taxon>Nitrosopumilaceae</taxon>
        <taxon>Nitrosopumilus</taxon>
    </lineage>
</organism>
<sequence>MLLQKSRYFFTICEIEILPGPATVIDNTPANMTKSHFHPPSDMKNPFSHLIWKMAPSRIIEKIDAATPGQNARDEDCAANKFSKGYW</sequence>
<protein>
    <submittedName>
        <fullName evidence="1">Uncharacterized protein</fullName>
    </submittedName>
</protein>
<dbReference type="AlphaFoldDB" id="A0A7D5M4R6"/>
<dbReference type="EMBL" id="CP026995">
    <property type="protein sequence ID" value="QLH07066.1"/>
    <property type="molecule type" value="Genomic_DNA"/>
</dbReference>